<dbReference type="EMBL" id="QJNU01000020">
    <property type="protein sequence ID" value="RYP10288.1"/>
    <property type="molecule type" value="Genomic_DNA"/>
</dbReference>
<dbReference type="GO" id="GO:0042790">
    <property type="term" value="P:nucleolar large rRNA transcription by RNA polymerase I"/>
    <property type="evidence" value="ECO:0007669"/>
    <property type="project" value="TreeGrafter"/>
</dbReference>
<dbReference type="PANTHER" id="PTHR28244">
    <property type="entry name" value="RNA POLYMERASE I-SPECIFIC TRANSCRIPTION INITIATION FACTOR RRN11"/>
    <property type="match status" value="1"/>
</dbReference>
<dbReference type="InterPro" id="IPR053029">
    <property type="entry name" value="RNA_pol_I-specific_init_factor"/>
</dbReference>
<evidence type="ECO:0000259" key="2">
    <source>
        <dbReference type="Pfam" id="PF15463"/>
    </source>
</evidence>
<reference evidence="3 4" key="1">
    <citation type="submission" date="2018-06" db="EMBL/GenBank/DDBJ databases">
        <title>Complete Genomes of Monosporascus.</title>
        <authorList>
            <person name="Robinson A.J."/>
            <person name="Natvig D.O."/>
        </authorList>
    </citation>
    <scope>NUCLEOTIDE SEQUENCE [LARGE SCALE GENOMIC DNA]</scope>
    <source>
        <strain evidence="3 4">CBS 110550</strain>
    </source>
</reference>
<dbReference type="GO" id="GO:0017025">
    <property type="term" value="F:TBP-class protein binding"/>
    <property type="evidence" value="ECO:0007669"/>
    <property type="project" value="TreeGrafter"/>
</dbReference>
<dbReference type="GO" id="GO:0001164">
    <property type="term" value="F:RNA polymerase I core promoter sequence-specific DNA binding"/>
    <property type="evidence" value="ECO:0007669"/>
    <property type="project" value="TreeGrafter"/>
</dbReference>
<dbReference type="AlphaFoldDB" id="A0A4Q4TU05"/>
<proteinExistence type="predicted"/>
<feature type="compositionally biased region" description="Basic residues" evidence="1">
    <location>
        <begin position="146"/>
        <end position="158"/>
    </location>
</feature>
<evidence type="ECO:0000256" key="1">
    <source>
        <dbReference type="SAM" id="MobiDB-lite"/>
    </source>
</evidence>
<dbReference type="STRING" id="155417.A0A4Q4TU05"/>
<feature type="region of interest" description="Disordered" evidence="1">
    <location>
        <begin position="1"/>
        <end position="105"/>
    </location>
</feature>
<feature type="compositionally biased region" description="Low complexity" evidence="1">
    <location>
        <begin position="203"/>
        <end position="220"/>
    </location>
</feature>
<dbReference type="InterPro" id="IPR029178">
    <property type="entry name" value="Ecm11_C"/>
</dbReference>
<dbReference type="PANTHER" id="PTHR28244:SF3">
    <property type="entry name" value="EXTRACELLULAR MUTANT PROTEIN 11 C-TERMINAL DOMAIN-CONTAINING PROTEIN"/>
    <property type="match status" value="1"/>
</dbReference>
<dbReference type="GO" id="GO:0070860">
    <property type="term" value="C:RNA polymerase I core factor complex"/>
    <property type="evidence" value="ECO:0007669"/>
    <property type="project" value="TreeGrafter"/>
</dbReference>
<keyword evidence="4" id="KW-1185">Reference proteome</keyword>
<feature type="compositionally biased region" description="Polar residues" evidence="1">
    <location>
        <begin position="89"/>
        <end position="101"/>
    </location>
</feature>
<dbReference type="Pfam" id="PF15463">
    <property type="entry name" value="ECM11"/>
    <property type="match status" value="1"/>
</dbReference>
<feature type="domain" description="Extracellular mutant protein 11 C-terminal" evidence="2">
    <location>
        <begin position="371"/>
        <end position="502"/>
    </location>
</feature>
<sequence>MHAWVTSNGRSNSQPPTASASGFDALGDTQKRHPYQTQSQLPVPPVQDNPPPQSRAPTTNANAGRIAAASRIQPQSSRLGHYRDGSLPIAQTRTTVDSNLPGSRRPAPFWEGSTIEGSLLSDTASNVDANPALPLQYHRPAYEPSHRRREIPRHRPFRKASPGPESIAPFMIGPNGMIEEVEDPLTRRTSTPDARSNQEGFKPASYVDSDPYSDDSPTSPEKASPSNKRLHPKQLALRTSRGGSFSGRTTFPDEDNLMSSPQQQAYQNLENGMEGPHPLHAGRSKVKTEGNHRPTVFAHADTPMVNNPDSETESVEQQATPKPAVKSKPQVARQLFSRNGKANVNPHESAMPRQSTETRHSSSKKRAFELDYDDSALAHMSYADLRKQPFDFDPTQAEAQSVGAPPQGTLSEKLDHFLGKDQATQADFFTRMSVDDWEDSGDWFLERFGKIVHKIKQARQSKRATVEGFESEIAEREEAVRNKTHGIGRRLAELKSEGEGLMRKEFD</sequence>
<feature type="compositionally biased region" description="Polar residues" evidence="1">
    <location>
        <begin position="257"/>
        <end position="270"/>
    </location>
</feature>
<protein>
    <recommendedName>
        <fullName evidence="2">Extracellular mutant protein 11 C-terminal domain-containing protein</fullName>
    </recommendedName>
</protein>
<name>A0A4Q4TU05_9PEZI</name>
<dbReference type="OrthoDB" id="5346740at2759"/>
<accession>A0A4Q4TU05</accession>
<evidence type="ECO:0000313" key="4">
    <source>
        <dbReference type="Proteomes" id="UP000293360"/>
    </source>
</evidence>
<feature type="compositionally biased region" description="Polar residues" evidence="1">
    <location>
        <begin position="1"/>
        <end position="20"/>
    </location>
</feature>
<feature type="compositionally biased region" description="Pro residues" evidence="1">
    <location>
        <begin position="42"/>
        <end position="54"/>
    </location>
</feature>
<comment type="caution">
    <text evidence="3">The sequence shown here is derived from an EMBL/GenBank/DDBJ whole genome shotgun (WGS) entry which is preliminary data.</text>
</comment>
<feature type="compositionally biased region" description="Polar residues" evidence="1">
    <location>
        <begin position="304"/>
        <end position="320"/>
    </location>
</feature>
<feature type="region of interest" description="Disordered" evidence="1">
    <location>
        <begin position="141"/>
        <end position="366"/>
    </location>
</feature>
<gene>
    <name evidence="3" type="ORF">DL764_000780</name>
</gene>
<feature type="compositionally biased region" description="Polar residues" evidence="1">
    <location>
        <begin position="187"/>
        <end position="199"/>
    </location>
</feature>
<dbReference type="Proteomes" id="UP000293360">
    <property type="component" value="Unassembled WGS sequence"/>
</dbReference>
<organism evidence="3 4">
    <name type="scientific">Monosporascus ibericus</name>
    <dbReference type="NCBI Taxonomy" id="155417"/>
    <lineage>
        <taxon>Eukaryota</taxon>
        <taxon>Fungi</taxon>
        <taxon>Dikarya</taxon>
        <taxon>Ascomycota</taxon>
        <taxon>Pezizomycotina</taxon>
        <taxon>Sordariomycetes</taxon>
        <taxon>Xylariomycetidae</taxon>
        <taxon>Xylariales</taxon>
        <taxon>Xylariales incertae sedis</taxon>
        <taxon>Monosporascus</taxon>
    </lineage>
</organism>
<evidence type="ECO:0000313" key="3">
    <source>
        <dbReference type="EMBL" id="RYP10288.1"/>
    </source>
</evidence>